<dbReference type="EMBL" id="MU865108">
    <property type="protein sequence ID" value="KAK4457566.1"/>
    <property type="molecule type" value="Genomic_DNA"/>
</dbReference>
<dbReference type="Proteomes" id="UP001321749">
    <property type="component" value="Unassembled WGS sequence"/>
</dbReference>
<organism evidence="2 3">
    <name type="scientific">Cladorrhinum samala</name>
    <dbReference type="NCBI Taxonomy" id="585594"/>
    <lineage>
        <taxon>Eukaryota</taxon>
        <taxon>Fungi</taxon>
        <taxon>Dikarya</taxon>
        <taxon>Ascomycota</taxon>
        <taxon>Pezizomycotina</taxon>
        <taxon>Sordariomycetes</taxon>
        <taxon>Sordariomycetidae</taxon>
        <taxon>Sordariales</taxon>
        <taxon>Podosporaceae</taxon>
        <taxon>Cladorrhinum</taxon>
    </lineage>
</organism>
<sequence>MSLNAYNPQCTLDQCLNQVVGNVDLNPAAQVSACVSLFGTPATVTLTNIPDVVFSTSTVTVPYTDIIISTSTAYSTVLEEATSYTEVPQTVTEFTATRVSTEIVEATPPAVTFLRKRHAKVKKRGGCKPRSKPSTTSTEEPSTTSTEEPSTTSTEEPSTTSSASNCIDLEQYSSACSCIGAASDATQIVTLTDAAPTSLITETVASTGPASISTSVITVIVTETQTQLATATATTTLQTIKDSVETATSTVPATIAPTVTAIIRTNPLNRLVTVAGQYVQYDYGNTGVGAKFQVVASSGRVSLIDMPSYTLWLRTPTVNYGVLWVQPAESAGATDRAVTCVPDSQGNLSCATADGVYNNIFSCGAYMYLGKPTWVQGGCTKVIFTLTTA</sequence>
<proteinExistence type="predicted"/>
<dbReference type="AlphaFoldDB" id="A0AAV9HEP3"/>
<keyword evidence="3" id="KW-1185">Reference proteome</keyword>
<reference evidence="2" key="1">
    <citation type="journal article" date="2023" name="Mol. Phylogenet. Evol.">
        <title>Genome-scale phylogeny and comparative genomics of the fungal order Sordariales.</title>
        <authorList>
            <person name="Hensen N."/>
            <person name="Bonometti L."/>
            <person name="Westerberg I."/>
            <person name="Brannstrom I.O."/>
            <person name="Guillou S."/>
            <person name="Cros-Aarteil S."/>
            <person name="Calhoun S."/>
            <person name="Haridas S."/>
            <person name="Kuo A."/>
            <person name="Mondo S."/>
            <person name="Pangilinan J."/>
            <person name="Riley R."/>
            <person name="LaButti K."/>
            <person name="Andreopoulos B."/>
            <person name="Lipzen A."/>
            <person name="Chen C."/>
            <person name="Yan M."/>
            <person name="Daum C."/>
            <person name="Ng V."/>
            <person name="Clum A."/>
            <person name="Steindorff A."/>
            <person name="Ohm R.A."/>
            <person name="Martin F."/>
            <person name="Silar P."/>
            <person name="Natvig D.O."/>
            <person name="Lalanne C."/>
            <person name="Gautier V."/>
            <person name="Ament-Velasquez S.L."/>
            <person name="Kruys A."/>
            <person name="Hutchinson M.I."/>
            <person name="Powell A.J."/>
            <person name="Barry K."/>
            <person name="Miller A.N."/>
            <person name="Grigoriev I.V."/>
            <person name="Debuchy R."/>
            <person name="Gladieux P."/>
            <person name="Hiltunen Thoren M."/>
            <person name="Johannesson H."/>
        </authorList>
    </citation>
    <scope>NUCLEOTIDE SEQUENCE</scope>
    <source>
        <strain evidence="2">PSN324</strain>
    </source>
</reference>
<evidence type="ECO:0000256" key="1">
    <source>
        <dbReference type="SAM" id="MobiDB-lite"/>
    </source>
</evidence>
<feature type="compositionally biased region" description="Low complexity" evidence="1">
    <location>
        <begin position="133"/>
        <end position="162"/>
    </location>
</feature>
<evidence type="ECO:0000313" key="3">
    <source>
        <dbReference type="Proteomes" id="UP001321749"/>
    </source>
</evidence>
<evidence type="ECO:0000313" key="2">
    <source>
        <dbReference type="EMBL" id="KAK4457566.1"/>
    </source>
</evidence>
<accession>A0AAV9HEP3</accession>
<protein>
    <submittedName>
        <fullName evidence="2">Uncharacterized protein</fullName>
    </submittedName>
</protein>
<gene>
    <name evidence="2" type="ORF">QBC42DRAFT_236080</name>
</gene>
<name>A0AAV9HEP3_9PEZI</name>
<feature type="region of interest" description="Disordered" evidence="1">
    <location>
        <begin position="117"/>
        <end position="165"/>
    </location>
</feature>
<feature type="compositionally biased region" description="Basic residues" evidence="1">
    <location>
        <begin position="117"/>
        <end position="131"/>
    </location>
</feature>
<comment type="caution">
    <text evidence="2">The sequence shown here is derived from an EMBL/GenBank/DDBJ whole genome shotgun (WGS) entry which is preliminary data.</text>
</comment>
<reference evidence="2" key="2">
    <citation type="submission" date="2023-06" db="EMBL/GenBank/DDBJ databases">
        <authorList>
            <consortium name="Lawrence Berkeley National Laboratory"/>
            <person name="Mondo S.J."/>
            <person name="Hensen N."/>
            <person name="Bonometti L."/>
            <person name="Westerberg I."/>
            <person name="Brannstrom I.O."/>
            <person name="Guillou S."/>
            <person name="Cros-Aarteil S."/>
            <person name="Calhoun S."/>
            <person name="Haridas S."/>
            <person name="Kuo A."/>
            <person name="Pangilinan J."/>
            <person name="Riley R."/>
            <person name="Labutti K."/>
            <person name="Andreopoulos B."/>
            <person name="Lipzen A."/>
            <person name="Chen C."/>
            <person name="Yanf M."/>
            <person name="Daum C."/>
            <person name="Ng V."/>
            <person name="Clum A."/>
            <person name="Steindorff A."/>
            <person name="Ohm R."/>
            <person name="Martin F."/>
            <person name="Silar P."/>
            <person name="Natvig D."/>
            <person name="Lalanne C."/>
            <person name="Gautier V."/>
            <person name="Ament-Velasquez S.L."/>
            <person name="Kruys A."/>
            <person name="Hutchinson M.I."/>
            <person name="Powell A.J."/>
            <person name="Barry K."/>
            <person name="Miller A.N."/>
            <person name="Grigoriev I.V."/>
            <person name="Debuchy R."/>
            <person name="Gladieux P."/>
            <person name="Thoren M.H."/>
            <person name="Johannesson H."/>
        </authorList>
    </citation>
    <scope>NUCLEOTIDE SEQUENCE</scope>
    <source>
        <strain evidence="2">PSN324</strain>
    </source>
</reference>